<accession>A0A139HGY5</accession>
<keyword evidence="2" id="KW-1185">Reference proteome</keyword>
<dbReference type="EMBL" id="LFZN01000051">
    <property type="protein sequence ID" value="KXT01677.1"/>
    <property type="molecule type" value="Genomic_DNA"/>
</dbReference>
<gene>
    <name evidence="1" type="ORF">AC578_2811</name>
</gene>
<sequence>MTGALPGRAKKSVTATVLFIRHCAGNAVGAQLFQDKDAPRYIPGLTGCGVFYGLESAMIVLWRA</sequence>
<dbReference type="OrthoDB" id="6730379at2759"/>
<dbReference type="STRING" id="321146.A0A139HGY5"/>
<proteinExistence type="predicted"/>
<name>A0A139HGY5_9PEZI</name>
<organism evidence="1 2">
    <name type="scientific">Pseudocercospora eumusae</name>
    <dbReference type="NCBI Taxonomy" id="321146"/>
    <lineage>
        <taxon>Eukaryota</taxon>
        <taxon>Fungi</taxon>
        <taxon>Dikarya</taxon>
        <taxon>Ascomycota</taxon>
        <taxon>Pezizomycotina</taxon>
        <taxon>Dothideomycetes</taxon>
        <taxon>Dothideomycetidae</taxon>
        <taxon>Mycosphaerellales</taxon>
        <taxon>Mycosphaerellaceae</taxon>
        <taxon>Pseudocercospora</taxon>
    </lineage>
</organism>
<dbReference type="AlphaFoldDB" id="A0A139HGY5"/>
<dbReference type="Proteomes" id="UP000070133">
    <property type="component" value="Unassembled WGS sequence"/>
</dbReference>
<evidence type="ECO:0000313" key="1">
    <source>
        <dbReference type="EMBL" id="KXT01677.1"/>
    </source>
</evidence>
<protein>
    <submittedName>
        <fullName evidence="1">Uncharacterized protein</fullName>
    </submittedName>
</protein>
<comment type="caution">
    <text evidence="1">The sequence shown here is derived from an EMBL/GenBank/DDBJ whole genome shotgun (WGS) entry which is preliminary data.</text>
</comment>
<reference evidence="1 2" key="1">
    <citation type="submission" date="2015-07" db="EMBL/GenBank/DDBJ databases">
        <title>Comparative genomics of the Sigatoka disease complex on banana suggests a link between parallel evolutionary changes in Pseudocercospora fijiensis and Pseudocercospora eumusae and increased virulence on the banana host.</title>
        <authorList>
            <person name="Chang T.-C."/>
            <person name="Salvucci A."/>
            <person name="Crous P.W."/>
            <person name="Stergiopoulos I."/>
        </authorList>
    </citation>
    <scope>NUCLEOTIDE SEQUENCE [LARGE SCALE GENOMIC DNA]</scope>
    <source>
        <strain evidence="1 2">CBS 114824</strain>
    </source>
</reference>
<evidence type="ECO:0000313" key="2">
    <source>
        <dbReference type="Proteomes" id="UP000070133"/>
    </source>
</evidence>